<dbReference type="EMBL" id="CP007646">
    <property type="protein sequence ID" value="AIR10095.1"/>
    <property type="molecule type" value="Genomic_DNA"/>
</dbReference>
<dbReference type="GO" id="GO:0005737">
    <property type="term" value="C:cytoplasm"/>
    <property type="evidence" value="ECO:0007669"/>
    <property type="project" value="UniProtKB-SubCell"/>
</dbReference>
<evidence type="ECO:0000256" key="5">
    <source>
        <dbReference type="ARBA" id="ARBA00022490"/>
    </source>
</evidence>
<dbReference type="PANTHER" id="PTHR33602">
    <property type="entry name" value="REGULATORY PROTEIN RECX FAMILY PROTEIN"/>
    <property type="match status" value="1"/>
</dbReference>
<dbReference type="PANTHER" id="PTHR33602:SF1">
    <property type="entry name" value="REGULATORY PROTEIN RECX FAMILY PROTEIN"/>
    <property type="match status" value="1"/>
</dbReference>
<dbReference type="InterPro" id="IPR036388">
    <property type="entry name" value="WH-like_DNA-bd_sf"/>
</dbReference>
<organism evidence="7 8">
    <name type="scientific">Ligilactobacillus salivarius</name>
    <dbReference type="NCBI Taxonomy" id="1624"/>
    <lineage>
        <taxon>Bacteria</taxon>
        <taxon>Bacillati</taxon>
        <taxon>Bacillota</taxon>
        <taxon>Bacilli</taxon>
        <taxon>Lactobacillales</taxon>
        <taxon>Lactobacillaceae</taxon>
        <taxon>Ligilactobacillus</taxon>
    </lineage>
</organism>
<evidence type="ECO:0000256" key="2">
    <source>
        <dbReference type="ARBA" id="ARBA00004496"/>
    </source>
</evidence>
<dbReference type="Pfam" id="PF21982">
    <property type="entry name" value="RecX_HTH1"/>
    <property type="match status" value="1"/>
</dbReference>
<evidence type="ECO:0000256" key="1">
    <source>
        <dbReference type="ARBA" id="ARBA00003529"/>
    </source>
</evidence>
<evidence type="ECO:0000313" key="8">
    <source>
        <dbReference type="Proteomes" id="UP000029488"/>
    </source>
</evidence>
<dbReference type="InterPro" id="IPR003783">
    <property type="entry name" value="Regulatory_RecX"/>
</dbReference>
<dbReference type="HAMAP" id="MF_01114">
    <property type="entry name" value="RecX"/>
    <property type="match status" value="1"/>
</dbReference>
<comment type="similarity">
    <text evidence="3 6">Belongs to the RecX family.</text>
</comment>
<dbReference type="GO" id="GO:0006282">
    <property type="term" value="P:regulation of DNA repair"/>
    <property type="evidence" value="ECO:0007669"/>
    <property type="project" value="UniProtKB-UniRule"/>
</dbReference>
<comment type="subcellular location">
    <subcellularLocation>
        <location evidence="2 6">Cytoplasm</location>
    </subcellularLocation>
</comment>
<evidence type="ECO:0000256" key="6">
    <source>
        <dbReference type="HAMAP-Rule" id="MF_01114"/>
    </source>
</evidence>
<dbReference type="Pfam" id="PF02631">
    <property type="entry name" value="RecX_HTH2"/>
    <property type="match status" value="1"/>
</dbReference>
<dbReference type="InterPro" id="IPR053924">
    <property type="entry name" value="RecX_HTH_2nd"/>
</dbReference>
<comment type="function">
    <text evidence="1 6">Modulates RecA activity.</text>
</comment>
<name>A0A089QBF3_9LACO</name>
<reference evidence="7 8" key="1">
    <citation type="journal article" date="2014" name="BMC Genomics">
        <title>Unusual genome complexity in Lactobacillus salivarius JCM1046.</title>
        <authorList>
            <person name="Raftis E.J."/>
            <person name="Forde B.M."/>
            <person name="Claesson M.J."/>
            <person name="O'Toole P.W."/>
        </authorList>
    </citation>
    <scope>NUCLEOTIDE SEQUENCE [LARGE SCALE GENOMIC DNA]</scope>
    <source>
        <strain evidence="7 8">JCM1046</strain>
    </source>
</reference>
<dbReference type="AlphaFoldDB" id="A0A089QBF3"/>
<dbReference type="Pfam" id="PF21981">
    <property type="entry name" value="RecX_HTH3"/>
    <property type="match status" value="2"/>
</dbReference>
<proteinExistence type="inferred from homology"/>
<sequence length="267" mass="31214">MVKKITMIQTQKKVGRFNIYINNKYAFPVSESVLIKYRLHKGQELDENLIEEIKLADDISKGYNAALNYLSYQLRTRKEVEDKLRSLDIHEDYIPEIINKLIDLDLINDRNYAESYVRTMMNTSDKGPKVIKLNLLKKGVDDNIAEDALILYTDKLQVEKGVALAEKLANRYSHDSYRNKQNKIKQALLTKGFSYDIIDTIIQELDLIFDDDTEREILLEKANKLWSRYDNLDIKKRKFKIQQALFKQGFSFSDITSALDEIEDTNI</sequence>
<evidence type="ECO:0000256" key="3">
    <source>
        <dbReference type="ARBA" id="ARBA00009695"/>
    </source>
</evidence>
<dbReference type="InterPro" id="IPR053925">
    <property type="entry name" value="RecX_HTH_3rd"/>
</dbReference>
<evidence type="ECO:0000313" key="7">
    <source>
        <dbReference type="EMBL" id="AIR10095.1"/>
    </source>
</evidence>
<dbReference type="RefSeq" id="WP_044004542.1">
    <property type="nucleotide sequence ID" value="NZ_CP007646.1"/>
</dbReference>
<keyword evidence="5 6" id="KW-0963">Cytoplasm</keyword>
<protein>
    <recommendedName>
        <fullName evidence="4 6">Regulatory protein RecX</fullName>
    </recommendedName>
</protein>
<dbReference type="Proteomes" id="UP000029488">
    <property type="component" value="Chromosome"/>
</dbReference>
<dbReference type="KEGG" id="lsj:LSJ_0355c"/>
<accession>A0A089QBF3</accession>
<evidence type="ECO:0000256" key="4">
    <source>
        <dbReference type="ARBA" id="ARBA00018111"/>
    </source>
</evidence>
<dbReference type="InterPro" id="IPR053926">
    <property type="entry name" value="RecX_HTH_1st"/>
</dbReference>
<gene>
    <name evidence="6" type="primary">recX</name>
    <name evidence="7" type="ORF">LSJ_0355c</name>
</gene>
<dbReference type="NCBIfam" id="NF010733">
    <property type="entry name" value="PRK14135.1"/>
    <property type="match status" value="1"/>
</dbReference>
<dbReference type="Gene3D" id="1.10.10.10">
    <property type="entry name" value="Winged helix-like DNA-binding domain superfamily/Winged helix DNA-binding domain"/>
    <property type="match status" value="4"/>
</dbReference>